<accession>A0A517Y9Q3</accession>
<dbReference type="KEGG" id="aagg:ETAA8_20050"/>
<evidence type="ECO:0000313" key="1">
    <source>
        <dbReference type="EMBL" id="QDU26921.1"/>
    </source>
</evidence>
<keyword evidence="2" id="KW-1185">Reference proteome</keyword>
<organism evidence="1 2">
    <name type="scientific">Anatilimnocola aggregata</name>
    <dbReference type="NCBI Taxonomy" id="2528021"/>
    <lineage>
        <taxon>Bacteria</taxon>
        <taxon>Pseudomonadati</taxon>
        <taxon>Planctomycetota</taxon>
        <taxon>Planctomycetia</taxon>
        <taxon>Pirellulales</taxon>
        <taxon>Pirellulaceae</taxon>
        <taxon>Anatilimnocola</taxon>
    </lineage>
</organism>
<protein>
    <submittedName>
        <fullName evidence="1">Uncharacterized protein</fullName>
    </submittedName>
</protein>
<dbReference type="AlphaFoldDB" id="A0A517Y9Q3"/>
<dbReference type="Proteomes" id="UP000315017">
    <property type="component" value="Chromosome"/>
</dbReference>
<name>A0A517Y9Q3_9BACT</name>
<sequence>MTNPCEFIVNGVVTGASQMFHVIGRCGDSSFRVGDVFDQLAFPGEEAQSVQLRVTRITAYQRSIDEIGWGMTATVDVEGSGVDQLRPRAVLVVSHPQEPQSVQQSVKVQATSDV</sequence>
<dbReference type="RefSeq" id="WP_145087803.1">
    <property type="nucleotide sequence ID" value="NZ_CP036274.1"/>
</dbReference>
<gene>
    <name evidence="1" type="ORF">ETAA8_20050</name>
</gene>
<reference evidence="1 2" key="1">
    <citation type="submission" date="2019-02" db="EMBL/GenBank/DDBJ databases">
        <title>Deep-cultivation of Planctomycetes and their phenomic and genomic characterization uncovers novel biology.</title>
        <authorList>
            <person name="Wiegand S."/>
            <person name="Jogler M."/>
            <person name="Boedeker C."/>
            <person name="Pinto D."/>
            <person name="Vollmers J."/>
            <person name="Rivas-Marin E."/>
            <person name="Kohn T."/>
            <person name="Peeters S.H."/>
            <person name="Heuer A."/>
            <person name="Rast P."/>
            <person name="Oberbeckmann S."/>
            <person name="Bunk B."/>
            <person name="Jeske O."/>
            <person name="Meyerdierks A."/>
            <person name="Storesund J.E."/>
            <person name="Kallscheuer N."/>
            <person name="Luecker S."/>
            <person name="Lage O.M."/>
            <person name="Pohl T."/>
            <person name="Merkel B.J."/>
            <person name="Hornburger P."/>
            <person name="Mueller R.-W."/>
            <person name="Bruemmer F."/>
            <person name="Labrenz M."/>
            <person name="Spormann A.M."/>
            <person name="Op den Camp H."/>
            <person name="Overmann J."/>
            <person name="Amann R."/>
            <person name="Jetten M.S.M."/>
            <person name="Mascher T."/>
            <person name="Medema M.H."/>
            <person name="Devos D.P."/>
            <person name="Kaster A.-K."/>
            <person name="Ovreas L."/>
            <person name="Rohde M."/>
            <person name="Galperin M.Y."/>
            <person name="Jogler C."/>
        </authorList>
    </citation>
    <scope>NUCLEOTIDE SEQUENCE [LARGE SCALE GENOMIC DNA]</scope>
    <source>
        <strain evidence="1 2">ETA_A8</strain>
    </source>
</reference>
<evidence type="ECO:0000313" key="2">
    <source>
        <dbReference type="Proteomes" id="UP000315017"/>
    </source>
</evidence>
<dbReference type="OrthoDB" id="3295683at2"/>
<dbReference type="EMBL" id="CP036274">
    <property type="protein sequence ID" value="QDU26921.1"/>
    <property type="molecule type" value="Genomic_DNA"/>
</dbReference>
<proteinExistence type="predicted"/>